<evidence type="ECO:0000313" key="2">
    <source>
        <dbReference type="Proteomes" id="UP001165064"/>
    </source>
</evidence>
<dbReference type="Proteomes" id="UP001165064">
    <property type="component" value="Unassembled WGS sequence"/>
</dbReference>
<protein>
    <submittedName>
        <fullName evidence="1">Unnamed protein product</fullName>
    </submittedName>
</protein>
<reference evidence="1" key="1">
    <citation type="submission" date="2023-04" db="EMBL/GenBank/DDBJ databases">
        <title>Ambrosiozyma monospora NBRC 10751.</title>
        <authorList>
            <person name="Ichikawa N."/>
            <person name="Sato H."/>
            <person name="Tonouchi N."/>
        </authorList>
    </citation>
    <scope>NUCLEOTIDE SEQUENCE</scope>
    <source>
        <strain evidence="1">NBRC 10751</strain>
    </source>
</reference>
<keyword evidence="2" id="KW-1185">Reference proteome</keyword>
<evidence type="ECO:0000313" key="1">
    <source>
        <dbReference type="EMBL" id="GME72882.1"/>
    </source>
</evidence>
<proteinExistence type="predicted"/>
<comment type="caution">
    <text evidence="1">The sequence shown here is derived from an EMBL/GenBank/DDBJ whole genome shotgun (WGS) entry which is preliminary data.</text>
</comment>
<sequence length="360" mass="37084">MTVSNKDIASLINNFLNSSLKNDSIPEDNRESIEFAIESINDAFQIDETYKSTVFGGKSLPALLDQALVSGSAPSSSASTPEQSNKEKTDSVPVHIDEVDEKVKENAEALKLQGNKAMAQKDFDTAIAKYTEAIKLVPTNAVFYSNRAAAYSSLRKHELALQDAIKATEVQPTYAKAWSRMGLAKYAMGDAKGALKAYEQGLKVEGEKPTDAMKKGYETAKKRVAEELSSALGSESESTPSTTRGPASSDSSDSTGAGAGAGGMPDLSSLLGGLGGAGGAGGLGGLLNNPQIMQAAQQMMQNPDAMREMMSSLGGLGGAGGAGGAPDFASMMNNPAIQNMARNFMGGNGGAGAGSGSGSQ</sequence>
<gene>
    <name evidence="1" type="ORF">Amon02_000116800</name>
</gene>
<name>A0ACB5SU32_AMBMO</name>
<organism evidence="1 2">
    <name type="scientific">Ambrosiozyma monospora</name>
    <name type="common">Yeast</name>
    <name type="synonym">Endomycopsis monosporus</name>
    <dbReference type="NCBI Taxonomy" id="43982"/>
    <lineage>
        <taxon>Eukaryota</taxon>
        <taxon>Fungi</taxon>
        <taxon>Dikarya</taxon>
        <taxon>Ascomycota</taxon>
        <taxon>Saccharomycotina</taxon>
        <taxon>Pichiomycetes</taxon>
        <taxon>Pichiales</taxon>
        <taxon>Pichiaceae</taxon>
        <taxon>Ambrosiozyma</taxon>
    </lineage>
</organism>
<dbReference type="EMBL" id="BSXS01000533">
    <property type="protein sequence ID" value="GME72882.1"/>
    <property type="molecule type" value="Genomic_DNA"/>
</dbReference>
<accession>A0ACB5SU32</accession>